<protein>
    <submittedName>
        <fullName evidence="4">TruB_N domain-containing protein</fullName>
    </submittedName>
</protein>
<dbReference type="Proteomes" id="UP000050640">
    <property type="component" value="Unplaced"/>
</dbReference>
<evidence type="ECO:0000313" key="4">
    <source>
        <dbReference type="WBParaSite" id="EEL_0000582501-mRNA-1"/>
    </source>
</evidence>
<accession>A0A0R3RUV5</accession>
<dbReference type="InterPro" id="IPR039048">
    <property type="entry name" value="Trub2"/>
</dbReference>
<dbReference type="PANTHER" id="PTHR13195">
    <property type="entry name" value="PSEUDOURIDINE SYNTHASE-RELATED"/>
    <property type="match status" value="1"/>
</dbReference>
<dbReference type="InterPro" id="IPR002501">
    <property type="entry name" value="PsdUridine_synth_N"/>
</dbReference>
<evidence type="ECO:0000313" key="3">
    <source>
        <dbReference type="Proteomes" id="UP000050640"/>
    </source>
</evidence>
<evidence type="ECO:0000259" key="2">
    <source>
        <dbReference type="Pfam" id="PF01509"/>
    </source>
</evidence>
<dbReference type="GO" id="GO:0001522">
    <property type="term" value="P:pseudouridine synthesis"/>
    <property type="evidence" value="ECO:0007669"/>
    <property type="project" value="InterPro"/>
</dbReference>
<evidence type="ECO:0000256" key="1">
    <source>
        <dbReference type="ARBA" id="ARBA00008999"/>
    </source>
</evidence>
<sequence length="351" mass="40398">MRIPTTAVDIWKSLHGIICVHKPRDVSLTSLKRYLIDALCEGANKRCLPIEIPDIEMPVVESHPISQAPVVIGIRKQPNYDFHPLVVGQPFRKEDIRVEELDYQQPASSGLCLLGINDGCDTLESLRDRVWVNEYVLKGQLGRGTVQNKIRGKVNRECEYEHISYRYMSRFLVRLQSHYKKLAFKLANVDLESQEAFELARKGLPRPKVLGAPVIYFIKLVHFHLPHFTINLHCVCKDDDFLQDFINEVALSLGSVASCRQLLRTRLGPFDCTHSLLDKHFTLKNILRNMQLCHKIIEHDGKTLDKETVKTTTQLAMDDVFDDELAEMFGEEEENEIVKDCLRIAWGRTYE</sequence>
<dbReference type="Pfam" id="PF01509">
    <property type="entry name" value="TruB_N"/>
    <property type="match status" value="1"/>
</dbReference>
<dbReference type="SUPFAM" id="SSF55120">
    <property type="entry name" value="Pseudouridine synthase"/>
    <property type="match status" value="1"/>
</dbReference>
<keyword evidence="3" id="KW-1185">Reference proteome</keyword>
<name>A0A0R3RUV5_9BILA</name>
<dbReference type="InterPro" id="IPR020103">
    <property type="entry name" value="PsdUridine_synth_cat_dom_sf"/>
</dbReference>
<comment type="similarity">
    <text evidence="1">Belongs to the pseudouridine synthase TruB family.</text>
</comment>
<proteinExistence type="inferred from homology"/>
<dbReference type="GO" id="GO:0009982">
    <property type="term" value="F:pseudouridine synthase activity"/>
    <property type="evidence" value="ECO:0007669"/>
    <property type="project" value="InterPro"/>
</dbReference>
<dbReference type="STRING" id="1147741.A0A0R3RUV5"/>
<dbReference type="PANTHER" id="PTHR13195:SF0">
    <property type="entry name" value="PSEUDOURIDYLATE SYNTHASE TRUB2, MITOCHONDRIAL"/>
    <property type="match status" value="1"/>
</dbReference>
<dbReference type="Gene3D" id="3.30.2350.10">
    <property type="entry name" value="Pseudouridine synthase"/>
    <property type="match status" value="1"/>
</dbReference>
<dbReference type="WBParaSite" id="EEL_0000582501-mRNA-1">
    <property type="protein sequence ID" value="EEL_0000582501-mRNA-1"/>
    <property type="gene ID" value="EEL_0000582501"/>
</dbReference>
<dbReference type="GO" id="GO:0003723">
    <property type="term" value="F:RNA binding"/>
    <property type="evidence" value="ECO:0007669"/>
    <property type="project" value="InterPro"/>
</dbReference>
<organism evidence="3 4">
    <name type="scientific">Elaeophora elaphi</name>
    <dbReference type="NCBI Taxonomy" id="1147741"/>
    <lineage>
        <taxon>Eukaryota</taxon>
        <taxon>Metazoa</taxon>
        <taxon>Ecdysozoa</taxon>
        <taxon>Nematoda</taxon>
        <taxon>Chromadorea</taxon>
        <taxon>Rhabditida</taxon>
        <taxon>Spirurina</taxon>
        <taxon>Spiruromorpha</taxon>
        <taxon>Filarioidea</taxon>
        <taxon>Onchocercidae</taxon>
        <taxon>Elaeophora</taxon>
    </lineage>
</organism>
<dbReference type="AlphaFoldDB" id="A0A0R3RUV5"/>
<dbReference type="GO" id="GO:0006396">
    <property type="term" value="P:RNA processing"/>
    <property type="evidence" value="ECO:0007669"/>
    <property type="project" value="InterPro"/>
</dbReference>
<reference evidence="4" key="1">
    <citation type="submission" date="2017-02" db="UniProtKB">
        <authorList>
            <consortium name="WormBaseParasite"/>
        </authorList>
    </citation>
    <scope>IDENTIFICATION</scope>
</reference>
<feature type="domain" description="Pseudouridine synthase II N-terminal" evidence="2">
    <location>
        <begin position="106"/>
        <end position="234"/>
    </location>
</feature>